<dbReference type="HOGENOM" id="CLU_004317_0_1_10"/>
<keyword evidence="10" id="KW-1185">Reference proteome</keyword>
<gene>
    <name evidence="9" type="ordered locus">Odosp_1560</name>
</gene>
<dbReference type="PaxDb" id="709991-Odosp_1560"/>
<dbReference type="InterPro" id="IPR023997">
    <property type="entry name" value="TonB-dep_OMP_SusC/RagA_CS"/>
</dbReference>
<comment type="similarity">
    <text evidence="7">Belongs to the TonB-dependent receptor family.</text>
</comment>
<dbReference type="BioCyc" id="OSPL709991:G1GRN-1579-MONOMER"/>
<dbReference type="Gene3D" id="3.55.50.30">
    <property type="match status" value="1"/>
</dbReference>
<protein>
    <submittedName>
        <fullName evidence="9">TonB-dependent receptor plug</fullName>
    </submittedName>
</protein>
<evidence type="ECO:0000313" key="10">
    <source>
        <dbReference type="Proteomes" id="UP000006657"/>
    </source>
</evidence>
<dbReference type="Gene3D" id="2.60.40.1120">
    <property type="entry name" value="Carboxypeptidase-like, regulatory domain"/>
    <property type="match status" value="1"/>
</dbReference>
<dbReference type="EMBL" id="CP002544">
    <property type="protein sequence ID" value="ADY32588.1"/>
    <property type="molecule type" value="Genomic_DNA"/>
</dbReference>
<dbReference type="KEGG" id="osp:Odosp_1560"/>
<keyword evidence="6 7" id="KW-0998">Cell outer membrane</keyword>
<dbReference type="eggNOG" id="COG1629">
    <property type="taxonomic scope" value="Bacteria"/>
</dbReference>
<name>F9Z4H8_ODOSD</name>
<dbReference type="InterPro" id="IPR036942">
    <property type="entry name" value="Beta-barrel_TonB_sf"/>
</dbReference>
<dbReference type="NCBIfam" id="TIGR04056">
    <property type="entry name" value="OMP_RagA_SusC"/>
    <property type="match status" value="1"/>
</dbReference>
<dbReference type="eggNOG" id="COG4796">
    <property type="taxonomic scope" value="Bacteria"/>
</dbReference>
<dbReference type="Pfam" id="PF07715">
    <property type="entry name" value="Plug"/>
    <property type="match status" value="1"/>
</dbReference>
<dbReference type="NCBIfam" id="TIGR04057">
    <property type="entry name" value="SusC_RagA_signa"/>
    <property type="match status" value="1"/>
</dbReference>
<dbReference type="InterPro" id="IPR039426">
    <property type="entry name" value="TonB-dep_rcpt-like"/>
</dbReference>
<dbReference type="SUPFAM" id="SSF56935">
    <property type="entry name" value="Porins"/>
    <property type="match status" value="1"/>
</dbReference>
<dbReference type="RefSeq" id="WP_013611796.1">
    <property type="nucleotide sequence ID" value="NC_015160.1"/>
</dbReference>
<dbReference type="InterPro" id="IPR037066">
    <property type="entry name" value="Plug_dom_sf"/>
</dbReference>
<dbReference type="STRING" id="709991.Odosp_1560"/>
<evidence type="ECO:0000259" key="8">
    <source>
        <dbReference type="Pfam" id="PF07715"/>
    </source>
</evidence>
<evidence type="ECO:0000256" key="3">
    <source>
        <dbReference type="ARBA" id="ARBA00022452"/>
    </source>
</evidence>
<comment type="subcellular location">
    <subcellularLocation>
        <location evidence="1 7">Cell outer membrane</location>
        <topology evidence="1 7">Multi-pass membrane protein</topology>
    </subcellularLocation>
</comment>
<dbReference type="InterPro" id="IPR023996">
    <property type="entry name" value="TonB-dep_OMP_SusC/RagA"/>
</dbReference>
<keyword evidence="2 7" id="KW-0813">Transport</keyword>
<dbReference type="Proteomes" id="UP000006657">
    <property type="component" value="Chromosome"/>
</dbReference>
<accession>F9Z4H8</accession>
<evidence type="ECO:0000256" key="2">
    <source>
        <dbReference type="ARBA" id="ARBA00022448"/>
    </source>
</evidence>
<dbReference type="OrthoDB" id="668629at2"/>
<dbReference type="PROSITE" id="PS52016">
    <property type="entry name" value="TONB_DEPENDENT_REC_3"/>
    <property type="match status" value="1"/>
</dbReference>
<dbReference type="Gene3D" id="2.170.130.10">
    <property type="entry name" value="TonB-dependent receptor, plug domain"/>
    <property type="match status" value="1"/>
</dbReference>
<evidence type="ECO:0000256" key="1">
    <source>
        <dbReference type="ARBA" id="ARBA00004571"/>
    </source>
</evidence>
<sequence length="1102" mass="125120">MKKKWYYKPGLSWERRKKFLLVFLLNVFLFFGVQAQTHRVTLNVKETSLEQVIKELEKQTGLQFFYSQDKIEKITGLSLQAKQEDFKTILDRLLKNTVLTFTVMDDVVVIKDREKTVSPLQSAIREIKGVVTDVQGNTLPGVTVRIKGTTLGGITDTEGAFQLSLPEGEAVLQFSFVGMKPLEVVLGNQEFLRVKLEEEKVEMDEVVVTGIFRKAKSSYTGAATVVTGEELKQFGNRNLLTSLRNIDPSFNIVENNEFGSNPNRLPEIQIRGNSSLPNVDQLKDETRVSMNTPLVVLDGFETSLEKLLDINENEVEAITLLKDASATAIYGSRGANGVIVITTKAPAMGKLRVTYRGDLNLEVPDLNSYDVLNACQKLEIEKKAGLWSETNLTDLATYNKILNDINSGVNTDWLSQPLRVGVGHRHNLRLEGGDKTFRYAASIQYNDVQGVMKKSSRRTLNGTLNLSYYYKTLKFTNSLMLGFNKSEESPYGSFNDYVKMNPYYRIYDDSGKLIKSYIRQHQNPLYNALLNTYDRSEYTDVVNNFSIEWQIIPDLLLRGRIGIEQKHTERNVFKPADHTDFADYSSADVFRKGSYRYIPGKEFSYDAGLNLSYSVTFKERHMLYAGLDYNIRQNKITGYDILVEGFNNEDFDFLPMGLQYASGVKPAGSESLTRAIGMTGAMNYTYDNRYYIDLSGRTDGASQFGTSRRFAPFWSTGIGWNLHQEKFLQGNPIVNFLKLRASVGITGSQNFDSYQALSTYRYITDRRYYNWMGATMIGLGNEDLQWQQKMNYNVGGEMKLIDNRISLAGDFYIETTKDLVSSVDIPMANGFTSYIENIGKMRNRGYELKATVFVVRNSDRELSWSVTGGLIHNENKILEVSEALQDAQKDLEADQGANPNMLYKTGYSTNTIWVVRSLGIDPSTGRELYLDRFGEPTFTWDSRDLTACGVAEPKYQGNLSTMFRYKGFSANLSFGYRFGGQLYNSTLIEKVENTDFRENVDARVYKGRWQKAGDIAAFKGLHLKDKTSKTSRFVENERVFNCQSVTLQYLFDSPRLKKIVGMENLTLNVSTSDLFYISSVKRERGTAYPFSRQFSFSLSATF</sequence>
<dbReference type="GO" id="GO:0009279">
    <property type="term" value="C:cell outer membrane"/>
    <property type="evidence" value="ECO:0007669"/>
    <property type="project" value="UniProtKB-SubCell"/>
</dbReference>
<dbReference type="InterPro" id="IPR008969">
    <property type="entry name" value="CarboxyPept-like_regulatory"/>
</dbReference>
<proteinExistence type="inferred from homology"/>
<dbReference type="Pfam" id="PF13715">
    <property type="entry name" value="CarbopepD_reg_2"/>
    <property type="match status" value="1"/>
</dbReference>
<feature type="domain" description="TonB-dependent receptor plug" evidence="8">
    <location>
        <begin position="216"/>
        <end position="338"/>
    </location>
</feature>
<dbReference type="Gene3D" id="2.40.170.20">
    <property type="entry name" value="TonB-dependent receptor, beta-barrel domain"/>
    <property type="match status" value="1"/>
</dbReference>
<dbReference type="InterPro" id="IPR012910">
    <property type="entry name" value="Plug_dom"/>
</dbReference>
<keyword evidence="3 7" id="KW-1134">Transmembrane beta strand</keyword>
<evidence type="ECO:0000313" key="9">
    <source>
        <dbReference type="EMBL" id="ADY32588.1"/>
    </source>
</evidence>
<dbReference type="SUPFAM" id="SSF49464">
    <property type="entry name" value="Carboxypeptidase regulatory domain-like"/>
    <property type="match status" value="1"/>
</dbReference>
<reference evidence="9 10" key="1">
    <citation type="journal article" date="2011" name="Stand. Genomic Sci.">
        <title>Complete genome sequence of Odoribacter splanchnicus type strain (1651/6).</title>
        <authorList>
            <consortium name="US DOE Joint Genome Institute (JGI-PGF)"/>
            <person name="Goker M."/>
            <person name="Gronow S."/>
            <person name="Zeytun A."/>
            <person name="Nolan M."/>
            <person name="Lucas S."/>
            <person name="Lapidus A."/>
            <person name="Hammon N."/>
            <person name="Deshpande S."/>
            <person name="Cheng J.F."/>
            <person name="Pitluck S."/>
            <person name="Liolios K."/>
            <person name="Pagani I."/>
            <person name="Ivanova N."/>
            <person name="Mavromatis K."/>
            <person name="Ovchinikova G."/>
            <person name="Pati A."/>
            <person name="Tapia R."/>
            <person name="Han C."/>
            <person name="Goodwin L."/>
            <person name="Chen A."/>
            <person name="Palaniappan K."/>
            <person name="Land M."/>
            <person name="Hauser L."/>
            <person name="Jeffries C.D."/>
            <person name="Brambilla E.M."/>
            <person name="Rohde M."/>
            <person name="Detter J.C."/>
            <person name="Woyke T."/>
            <person name="Bristow J."/>
            <person name="Markowitz V."/>
            <person name="Hugenholtz P."/>
            <person name="Eisen J.A."/>
            <person name="Kyrpides N.C."/>
            <person name="Klenk H.P."/>
        </authorList>
    </citation>
    <scope>NUCLEOTIDE SEQUENCE [LARGE SCALE GENOMIC DNA]</scope>
    <source>
        <strain evidence="10">ATCC 29572 / DSM 20712 / JCM 15291 / NCTC 10825 / 1651/6</strain>
    </source>
</reference>
<keyword evidence="9" id="KW-0675">Receptor</keyword>
<evidence type="ECO:0000256" key="4">
    <source>
        <dbReference type="ARBA" id="ARBA00022692"/>
    </source>
</evidence>
<keyword evidence="4 7" id="KW-0812">Transmembrane</keyword>
<dbReference type="AlphaFoldDB" id="F9Z4H8"/>
<dbReference type="GeneID" id="61274788"/>
<evidence type="ECO:0000256" key="5">
    <source>
        <dbReference type="ARBA" id="ARBA00023136"/>
    </source>
</evidence>
<organism evidence="9 10">
    <name type="scientific">Odoribacter splanchnicus (strain ATCC 29572 / DSM 20712 / CIP 104287 / JCM 15291 / NCTC 10825 / 1651/6)</name>
    <name type="common">Bacteroides splanchnicus</name>
    <dbReference type="NCBI Taxonomy" id="709991"/>
    <lineage>
        <taxon>Bacteria</taxon>
        <taxon>Pseudomonadati</taxon>
        <taxon>Bacteroidota</taxon>
        <taxon>Bacteroidia</taxon>
        <taxon>Bacteroidales</taxon>
        <taxon>Odoribacteraceae</taxon>
        <taxon>Odoribacter</taxon>
    </lineage>
</organism>
<evidence type="ECO:0000256" key="6">
    <source>
        <dbReference type="ARBA" id="ARBA00023237"/>
    </source>
</evidence>
<keyword evidence="5 7" id="KW-0472">Membrane</keyword>
<evidence type="ECO:0000256" key="7">
    <source>
        <dbReference type="PROSITE-ProRule" id="PRU01360"/>
    </source>
</evidence>